<dbReference type="Proteomes" id="UP000692954">
    <property type="component" value="Unassembled WGS sequence"/>
</dbReference>
<evidence type="ECO:0000313" key="1">
    <source>
        <dbReference type="EMBL" id="CAD8087492.1"/>
    </source>
</evidence>
<gene>
    <name evidence="1" type="ORF">PSON_ATCC_30995.1.T0510208</name>
</gene>
<dbReference type="EMBL" id="CAJJDN010000051">
    <property type="protein sequence ID" value="CAD8087492.1"/>
    <property type="molecule type" value="Genomic_DNA"/>
</dbReference>
<dbReference type="AlphaFoldDB" id="A0A8S1N648"/>
<reference evidence="1" key="1">
    <citation type="submission" date="2021-01" db="EMBL/GenBank/DDBJ databases">
        <authorList>
            <consortium name="Genoscope - CEA"/>
            <person name="William W."/>
        </authorList>
    </citation>
    <scope>NUCLEOTIDE SEQUENCE</scope>
</reference>
<proteinExistence type="predicted"/>
<protein>
    <submittedName>
        <fullName evidence="1">Uncharacterized protein</fullName>
    </submittedName>
</protein>
<organism evidence="1 2">
    <name type="scientific">Paramecium sonneborni</name>
    <dbReference type="NCBI Taxonomy" id="65129"/>
    <lineage>
        <taxon>Eukaryota</taxon>
        <taxon>Sar</taxon>
        <taxon>Alveolata</taxon>
        <taxon>Ciliophora</taxon>
        <taxon>Intramacronucleata</taxon>
        <taxon>Oligohymenophorea</taxon>
        <taxon>Peniculida</taxon>
        <taxon>Parameciidae</taxon>
        <taxon>Paramecium</taxon>
    </lineage>
</organism>
<evidence type="ECO:0000313" key="2">
    <source>
        <dbReference type="Proteomes" id="UP000692954"/>
    </source>
</evidence>
<comment type="caution">
    <text evidence="1">The sequence shown here is derived from an EMBL/GenBank/DDBJ whole genome shotgun (WGS) entry which is preliminary data.</text>
</comment>
<keyword evidence="2" id="KW-1185">Reference proteome</keyword>
<accession>A0A8S1N648</accession>
<sequence length="107" mass="12734">MELNQKDALNNQQKLIEIGFQIDQDLLQKKHQVFELQVELNYLFFYVLSVHISHLDLNLLEYSVIHQLFDQHQDVLEALKLMIIMLLLSTIKRNIQNRISLQFVDVT</sequence>
<name>A0A8S1N648_9CILI</name>